<dbReference type="Proteomes" id="UP000179807">
    <property type="component" value="Unassembled WGS sequence"/>
</dbReference>
<comment type="caution">
    <text evidence="1">The sequence shown here is derived from an EMBL/GenBank/DDBJ whole genome shotgun (WGS) entry which is preliminary data.</text>
</comment>
<keyword evidence="2" id="KW-1185">Reference proteome</keyword>
<accession>A0A1J4JKN5</accession>
<reference evidence="1" key="1">
    <citation type="submission" date="2016-10" db="EMBL/GenBank/DDBJ databases">
        <authorList>
            <person name="Benchimol M."/>
            <person name="Almeida L.G."/>
            <person name="Vasconcelos A.T."/>
            <person name="Perreira-Neves A."/>
            <person name="Rosa I.A."/>
            <person name="Tasca T."/>
            <person name="Bogo M.R."/>
            <person name="de Souza W."/>
        </authorList>
    </citation>
    <scope>NUCLEOTIDE SEQUENCE [LARGE SCALE GENOMIC DNA]</scope>
    <source>
        <strain evidence="1">K</strain>
    </source>
</reference>
<dbReference type="OrthoDB" id="10520185at2759"/>
<sequence length="605" mass="68823">MEENASLHFLWISRLVSRIKHAANFSKPLLCLSFCRHIPPLSEINMISDDPSIENLSQGSQYALISSILTNDDFESHSPLVQFEFILNSLKGIGYRPHPPCHPQNLSSGSIIDHINLCSCIEFAVVDKSLSIEILLEDLRRVPRSFFVLKQYPTQLEDAVKLWLSKFPCVFEIPDFSDDIQNDIKNGIHVAAILSRIFPQQIDKKSIISNTPSKNWNLISSILNEVEAFIPKTFPVPENLFLCFVADLFFTTRAGNRKFVKLDTPKLNYSHNGISPASSNTSIKPILLSSSIHSASPQVIKPSPRGMAKNSCCLSSNNNEKIDDFNNLSHNNNLNMISNSIEVNNNDKNNDLINPNEGENTSCNKIKPKNTSTNELMELYIEINKTGRLIIVDDFKVLIRYLSKMMESPEQTFRRLWRFLQPKKHGAQLYSNGRQFLSILSNEKNEFDASQKVVKFAQTMMNSENSSNLKRKTNNKNSQNNCIKNVVKSSLENRIKSMKLLNYEKGFSISTQTSSMTHGMSFIRDTKPVKVATNCICEMKSISTQTESEVLSPRRKQKNFETVTYPYGETSGGFSATRRRLSRDLEKPRRGWEINMGIGHYRRPF</sequence>
<protein>
    <submittedName>
        <fullName evidence="1">Uncharacterized protein</fullName>
    </submittedName>
</protein>
<dbReference type="RefSeq" id="XP_068352104.1">
    <property type="nucleotide sequence ID" value="XM_068509783.1"/>
</dbReference>
<evidence type="ECO:0000313" key="2">
    <source>
        <dbReference type="Proteomes" id="UP000179807"/>
    </source>
</evidence>
<organism evidence="1 2">
    <name type="scientific">Tritrichomonas foetus</name>
    <dbReference type="NCBI Taxonomy" id="1144522"/>
    <lineage>
        <taxon>Eukaryota</taxon>
        <taxon>Metamonada</taxon>
        <taxon>Parabasalia</taxon>
        <taxon>Tritrichomonadida</taxon>
        <taxon>Tritrichomonadidae</taxon>
        <taxon>Tritrichomonas</taxon>
    </lineage>
</organism>
<proteinExistence type="predicted"/>
<evidence type="ECO:0000313" key="1">
    <source>
        <dbReference type="EMBL" id="OHS98967.1"/>
    </source>
</evidence>
<dbReference type="GeneID" id="94844487"/>
<dbReference type="VEuPathDB" id="TrichDB:TRFO_34652"/>
<dbReference type="EMBL" id="MLAK01001029">
    <property type="protein sequence ID" value="OHS98967.1"/>
    <property type="molecule type" value="Genomic_DNA"/>
</dbReference>
<dbReference type="AlphaFoldDB" id="A0A1J4JKN5"/>
<name>A0A1J4JKN5_9EUKA</name>
<gene>
    <name evidence="1" type="ORF">TRFO_34652</name>
</gene>